<dbReference type="Pfam" id="PF01628">
    <property type="entry name" value="HrcA"/>
    <property type="match status" value="1"/>
</dbReference>
<dbReference type="Gene3D" id="3.30.450.40">
    <property type="match status" value="1"/>
</dbReference>
<protein>
    <recommendedName>
        <fullName evidence="5">Heat-inducible transcription repressor HrcA C-terminal domain-containing protein</fullName>
    </recommendedName>
</protein>
<keyword evidence="2" id="KW-0805">Transcription regulation</keyword>
<dbReference type="HAMAP" id="MF_00081">
    <property type="entry name" value="HrcA"/>
    <property type="match status" value="1"/>
</dbReference>
<evidence type="ECO:0000256" key="2">
    <source>
        <dbReference type="ARBA" id="ARBA00023015"/>
    </source>
</evidence>
<keyword evidence="4" id="KW-0804">Transcription</keyword>
<dbReference type="GO" id="GO:0003677">
    <property type="term" value="F:DNA binding"/>
    <property type="evidence" value="ECO:0007669"/>
    <property type="project" value="InterPro"/>
</dbReference>
<dbReference type="PANTHER" id="PTHR34824:SF1">
    <property type="entry name" value="HEAT-INDUCIBLE TRANSCRIPTION REPRESSOR HRCA"/>
    <property type="match status" value="1"/>
</dbReference>
<evidence type="ECO:0000259" key="5">
    <source>
        <dbReference type="Pfam" id="PF01628"/>
    </source>
</evidence>
<dbReference type="InterPro" id="IPR036390">
    <property type="entry name" value="WH_DNA-bd_sf"/>
</dbReference>
<accession>A0A381Z3K0</accession>
<dbReference type="PIRSF" id="PIRSF005485">
    <property type="entry name" value="HrcA"/>
    <property type="match status" value="1"/>
</dbReference>
<evidence type="ECO:0000256" key="1">
    <source>
        <dbReference type="ARBA" id="ARBA00022491"/>
    </source>
</evidence>
<organism evidence="6">
    <name type="scientific">marine metagenome</name>
    <dbReference type="NCBI Taxonomy" id="408172"/>
    <lineage>
        <taxon>unclassified sequences</taxon>
        <taxon>metagenomes</taxon>
        <taxon>ecological metagenomes</taxon>
    </lineage>
</organism>
<gene>
    <name evidence="6" type="ORF">METZ01_LOCUS136720</name>
</gene>
<feature type="domain" description="Heat-inducible transcription repressor HrcA C-terminal" evidence="5">
    <location>
        <begin position="111"/>
        <end position="333"/>
    </location>
</feature>
<proteinExistence type="inferred from homology"/>
<evidence type="ECO:0000313" key="6">
    <source>
        <dbReference type="EMBL" id="SVA83866.1"/>
    </source>
</evidence>
<dbReference type="Gene3D" id="1.10.10.10">
    <property type="entry name" value="Winged helix-like DNA-binding domain superfamily/Winged helix DNA-binding domain"/>
    <property type="match status" value="1"/>
</dbReference>
<sequence length="349" mass="39106">MSENLYVELSDRSKQIFKSVVETYLKTGSPSGSETILKKGGVNLSSSSIRLILANLQKEGLLFAPHTSAGRLPTDKGMRFFVDGLLEFGRLTQDERDNIKQQCLSKGTSFQEVLDESSKVISGLSNHTGIVIAPKYQYSIKHIEFIRLNSSQVMSIIASANGQIENRIIDDRGRYSDNILREISNYLNTKYLNKNIGEIKRSIQLEINNSKGRLEILSQNLVQKGILENAPNSENPYIFLHGQSNLLEDEIVSKDLDQIRKLFDEIENKTNFLDILKNTNSAKGVQIFIGSQNFLFKHSGLSMVMAPYRDKDQKIIGAIGVVGPTRLNYAKIVPLVDYTSKIIGKVLCK</sequence>
<keyword evidence="1" id="KW-0678">Repressor</keyword>
<dbReference type="InterPro" id="IPR002571">
    <property type="entry name" value="HrcA"/>
</dbReference>
<evidence type="ECO:0000256" key="3">
    <source>
        <dbReference type="ARBA" id="ARBA00023016"/>
    </source>
</evidence>
<dbReference type="InterPro" id="IPR029016">
    <property type="entry name" value="GAF-like_dom_sf"/>
</dbReference>
<dbReference type="InterPro" id="IPR023120">
    <property type="entry name" value="WHTH_transcript_rep_HrcA_IDD"/>
</dbReference>
<dbReference type="NCBIfam" id="TIGR00331">
    <property type="entry name" value="hrcA"/>
    <property type="match status" value="1"/>
</dbReference>
<keyword evidence="3" id="KW-0346">Stress response</keyword>
<dbReference type="Gene3D" id="3.30.390.60">
    <property type="entry name" value="Heat-inducible transcription repressor hrca homolog, domain 3"/>
    <property type="match status" value="1"/>
</dbReference>
<dbReference type="GO" id="GO:0045892">
    <property type="term" value="P:negative regulation of DNA-templated transcription"/>
    <property type="evidence" value="ECO:0007669"/>
    <property type="project" value="TreeGrafter"/>
</dbReference>
<dbReference type="SUPFAM" id="SSF55781">
    <property type="entry name" value="GAF domain-like"/>
    <property type="match status" value="1"/>
</dbReference>
<reference evidence="6" key="1">
    <citation type="submission" date="2018-05" db="EMBL/GenBank/DDBJ databases">
        <authorList>
            <person name="Lanie J.A."/>
            <person name="Ng W.-L."/>
            <person name="Kazmierczak K.M."/>
            <person name="Andrzejewski T.M."/>
            <person name="Davidsen T.M."/>
            <person name="Wayne K.J."/>
            <person name="Tettelin H."/>
            <person name="Glass J.I."/>
            <person name="Rusch D."/>
            <person name="Podicherti R."/>
            <person name="Tsui H.-C.T."/>
            <person name="Winkler M.E."/>
        </authorList>
    </citation>
    <scope>NUCLEOTIDE SEQUENCE</scope>
</reference>
<dbReference type="PANTHER" id="PTHR34824">
    <property type="entry name" value="HEAT-INDUCIBLE TRANSCRIPTION REPRESSOR HRCA"/>
    <property type="match status" value="1"/>
</dbReference>
<dbReference type="EMBL" id="UINC01019830">
    <property type="protein sequence ID" value="SVA83866.1"/>
    <property type="molecule type" value="Genomic_DNA"/>
</dbReference>
<dbReference type="AlphaFoldDB" id="A0A381Z3K0"/>
<dbReference type="InterPro" id="IPR021153">
    <property type="entry name" value="HrcA_C"/>
</dbReference>
<evidence type="ECO:0000256" key="4">
    <source>
        <dbReference type="ARBA" id="ARBA00023163"/>
    </source>
</evidence>
<name>A0A381Z3K0_9ZZZZ</name>
<dbReference type="InterPro" id="IPR036388">
    <property type="entry name" value="WH-like_DNA-bd_sf"/>
</dbReference>
<dbReference type="SUPFAM" id="SSF46785">
    <property type="entry name" value="Winged helix' DNA-binding domain"/>
    <property type="match status" value="1"/>
</dbReference>